<protein>
    <submittedName>
        <fullName evidence="2">Uncharacterized protein</fullName>
    </submittedName>
</protein>
<dbReference type="AlphaFoldDB" id="A0A6C0J243"/>
<evidence type="ECO:0000313" key="2">
    <source>
        <dbReference type="EMBL" id="QHT99728.1"/>
    </source>
</evidence>
<accession>A0A6C0J243</accession>
<proteinExistence type="predicted"/>
<reference evidence="2" key="1">
    <citation type="journal article" date="2020" name="Nature">
        <title>Giant virus diversity and host interactions through global metagenomics.</title>
        <authorList>
            <person name="Schulz F."/>
            <person name="Roux S."/>
            <person name="Paez-Espino D."/>
            <person name="Jungbluth S."/>
            <person name="Walsh D.A."/>
            <person name="Denef V.J."/>
            <person name="McMahon K.D."/>
            <person name="Konstantinidis K.T."/>
            <person name="Eloe-Fadrosh E.A."/>
            <person name="Kyrpides N.C."/>
            <person name="Woyke T."/>
        </authorList>
    </citation>
    <scope>NUCLEOTIDE SEQUENCE</scope>
    <source>
        <strain evidence="2">GVMAG-M-3300025727-45</strain>
    </source>
</reference>
<dbReference type="EMBL" id="MN740313">
    <property type="protein sequence ID" value="QHT99728.1"/>
    <property type="molecule type" value="Genomic_DNA"/>
</dbReference>
<feature type="coiled-coil region" evidence="1">
    <location>
        <begin position="52"/>
        <end position="79"/>
    </location>
</feature>
<evidence type="ECO:0000256" key="1">
    <source>
        <dbReference type="SAM" id="Coils"/>
    </source>
</evidence>
<keyword evidence="1" id="KW-0175">Coiled coil</keyword>
<organism evidence="2">
    <name type="scientific">viral metagenome</name>
    <dbReference type="NCBI Taxonomy" id="1070528"/>
    <lineage>
        <taxon>unclassified sequences</taxon>
        <taxon>metagenomes</taxon>
        <taxon>organismal metagenomes</taxon>
    </lineage>
</organism>
<name>A0A6C0J243_9ZZZZ</name>
<sequence>MELSKDMILKYVHLIEEFKQKDKKIIDLTSRMNTIQQNNRDLYSMFQTDPNNRDIQNALNAATNEYNNLKKEKEDYLKSTFKLFIEKCPKSIATMVMDDAVNFELLEHVLTQFNDLNSGKISYNEGLNNGLEFIKKVNNLPDDFFLKQ</sequence>